<evidence type="ECO:0000256" key="1">
    <source>
        <dbReference type="ARBA" id="ARBA00007435"/>
    </source>
</evidence>
<evidence type="ECO:0000313" key="3">
    <source>
        <dbReference type="EMBL" id="EKE28263.1"/>
    </source>
</evidence>
<organism evidence="3">
    <name type="scientific">uncultured bacterium</name>
    <name type="common">gcode 4</name>
    <dbReference type="NCBI Taxonomy" id="1234023"/>
    <lineage>
        <taxon>Bacteria</taxon>
        <taxon>environmental samples</taxon>
    </lineage>
</organism>
<reference evidence="3" key="1">
    <citation type="journal article" date="2012" name="Science">
        <title>Fermentation, hydrogen, and sulfur metabolism in multiple uncultivated bacterial phyla.</title>
        <authorList>
            <person name="Wrighton K.C."/>
            <person name="Thomas B.C."/>
            <person name="Sharon I."/>
            <person name="Miller C.S."/>
            <person name="Castelle C.J."/>
            <person name="VerBerkmoes N.C."/>
            <person name="Wilkins M.J."/>
            <person name="Hettich R.L."/>
            <person name="Lipton M.S."/>
            <person name="Williams K.H."/>
            <person name="Long P.E."/>
            <person name="Banfield J.F."/>
        </authorList>
    </citation>
    <scope>NUCLEOTIDE SEQUENCE [LARGE SCALE GENOMIC DNA]</scope>
</reference>
<name>K2FZ68_9BACT</name>
<protein>
    <recommendedName>
        <fullName evidence="2">GIY-YIG domain-containing protein</fullName>
    </recommendedName>
</protein>
<sequence>MKQHNYFVYILASENWTLYVWVTNNLERRVLEHKKWLIEWFTKKYRCNKLVYFENWSDVNLAITREKQLKWWLRFKKEKLIKIYNPSWEDLSQKWF</sequence>
<dbReference type="CDD" id="cd10448">
    <property type="entry name" value="GIY-YIG_unchar_3"/>
    <property type="match status" value="1"/>
</dbReference>
<dbReference type="Pfam" id="PF01541">
    <property type="entry name" value="GIY-YIG"/>
    <property type="match status" value="1"/>
</dbReference>
<dbReference type="InterPro" id="IPR050190">
    <property type="entry name" value="UPF0213_domain"/>
</dbReference>
<comment type="caution">
    <text evidence="3">The sequence shown here is derived from an EMBL/GenBank/DDBJ whole genome shotgun (WGS) entry which is preliminary data.</text>
</comment>
<dbReference type="PROSITE" id="PS50164">
    <property type="entry name" value="GIY_YIG"/>
    <property type="match status" value="1"/>
</dbReference>
<dbReference type="InterPro" id="IPR000305">
    <property type="entry name" value="GIY-YIG_endonuc"/>
</dbReference>
<dbReference type="SUPFAM" id="SSF82771">
    <property type="entry name" value="GIY-YIG endonuclease"/>
    <property type="match status" value="1"/>
</dbReference>
<dbReference type="Gene3D" id="3.40.1440.10">
    <property type="entry name" value="GIY-YIG endonuclease"/>
    <property type="match status" value="1"/>
</dbReference>
<gene>
    <name evidence="3" type="ORF">ACD_3C00083G0002</name>
</gene>
<proteinExistence type="inferred from homology"/>
<dbReference type="PANTHER" id="PTHR34477">
    <property type="entry name" value="UPF0213 PROTEIN YHBQ"/>
    <property type="match status" value="1"/>
</dbReference>
<comment type="similarity">
    <text evidence="1">Belongs to the UPF0213 family.</text>
</comment>
<evidence type="ECO:0000259" key="2">
    <source>
        <dbReference type="PROSITE" id="PS50164"/>
    </source>
</evidence>
<feature type="domain" description="GIY-YIG" evidence="2">
    <location>
        <begin position="4"/>
        <end position="79"/>
    </location>
</feature>
<dbReference type="AlphaFoldDB" id="K2FZ68"/>
<dbReference type="InterPro" id="IPR035901">
    <property type="entry name" value="GIY-YIG_endonuc_sf"/>
</dbReference>
<dbReference type="EMBL" id="AMFJ01000357">
    <property type="protein sequence ID" value="EKE28263.1"/>
    <property type="molecule type" value="Genomic_DNA"/>
</dbReference>
<accession>K2FZ68</accession>
<dbReference type="PANTHER" id="PTHR34477:SF5">
    <property type="entry name" value="BSL5627 PROTEIN"/>
    <property type="match status" value="1"/>
</dbReference>